<dbReference type="PANTHER" id="PTHR43004:SF19">
    <property type="entry name" value="BINDING MONOOXYGENASE, PUTATIVE (JCVI)-RELATED"/>
    <property type="match status" value="1"/>
</dbReference>
<dbReference type="InterPro" id="IPR050641">
    <property type="entry name" value="RIFMO-like"/>
</dbReference>
<dbReference type="Gene3D" id="3.50.50.60">
    <property type="entry name" value="FAD/NAD(P)-binding domain"/>
    <property type="match status" value="1"/>
</dbReference>
<evidence type="ECO:0000313" key="6">
    <source>
        <dbReference type="Proteomes" id="UP001519332"/>
    </source>
</evidence>
<dbReference type="Gene3D" id="3.30.70.2450">
    <property type="match status" value="1"/>
</dbReference>
<reference evidence="5 6" key="1">
    <citation type="submission" date="2021-03" db="EMBL/GenBank/DDBJ databases">
        <title>Sequencing the genomes of 1000 actinobacteria strains.</title>
        <authorList>
            <person name="Klenk H.-P."/>
        </authorList>
    </citation>
    <scope>NUCLEOTIDE SEQUENCE [LARGE SCALE GENOMIC DNA]</scope>
    <source>
        <strain evidence="5 6">DSM 46670</strain>
    </source>
</reference>
<gene>
    <name evidence="5" type="ORF">JOF56_010807</name>
</gene>
<evidence type="ECO:0000256" key="2">
    <source>
        <dbReference type="ARBA" id="ARBA00022630"/>
    </source>
</evidence>
<sequence>MTVVGRGPVGMTTALLLARWGVPSVIVDPQLSDEVSPGSKAVLIAGHVMSVCEPTGVGERIAREGVAWRTSRTFIRGREVATTVVPHEEGLWPRIVNLSQRRVEELLLERVRAEPLITLRPLARLVGLTDHSDRVTVRVNDGEGVEEFDTSWLVGCDGARSTLRKLLGVPFEGFGFEENFLIVDIRADLPFPDERHFHFDPEYNPGRTVLIHPQPGSTWHIDWQVGPEVDAEDEQRSGRLDQRIRSVVGDADYELLWLTTYKFKQLRAREFRRGRCLLVGDAAHLTSPYGARGMNSGIADAENAAWRLAMVIRGHADVALLDRYGPEREHAADENQRITGATARFMCPPTRTARLRRAAVLALARRFGFARRWVDSGRFYEPATYPTELLGTGQATEPGASVVGRPVPDARVRTTDPKVDRLDQLLRRGVVLLGFPGRDPAAVEQAMTAVLDRYPVSYPITALQVVSSTPCLAVDHRYQQVQDVFEDLRATWWPEPCVDGGGRVLVIRPDAHVAASTVPDSGRLIAALDAEFPPPV</sequence>
<evidence type="ECO:0000256" key="1">
    <source>
        <dbReference type="ARBA" id="ARBA00001974"/>
    </source>
</evidence>
<evidence type="ECO:0000313" key="5">
    <source>
        <dbReference type="EMBL" id="MBP2330422.1"/>
    </source>
</evidence>
<dbReference type="Pfam" id="PF01494">
    <property type="entry name" value="FAD_binding_3"/>
    <property type="match status" value="1"/>
</dbReference>
<name>A0ABS4U191_9PSEU</name>
<dbReference type="PANTHER" id="PTHR43004">
    <property type="entry name" value="TRK SYSTEM POTASSIUM UPTAKE PROTEIN"/>
    <property type="match status" value="1"/>
</dbReference>
<comment type="cofactor">
    <cofactor evidence="1">
        <name>FAD</name>
        <dbReference type="ChEBI" id="CHEBI:57692"/>
    </cofactor>
</comment>
<dbReference type="NCBIfam" id="NF006002">
    <property type="entry name" value="PRK08132.1"/>
    <property type="match status" value="1"/>
</dbReference>
<keyword evidence="2" id="KW-0285">Flavoprotein</keyword>
<dbReference type="Gene3D" id="3.40.30.120">
    <property type="match status" value="1"/>
</dbReference>
<feature type="domain" description="FAD-binding" evidence="4">
    <location>
        <begin position="3"/>
        <end position="334"/>
    </location>
</feature>
<organism evidence="5 6">
    <name type="scientific">Kibdelosporangium banguiense</name>
    <dbReference type="NCBI Taxonomy" id="1365924"/>
    <lineage>
        <taxon>Bacteria</taxon>
        <taxon>Bacillati</taxon>
        <taxon>Actinomycetota</taxon>
        <taxon>Actinomycetes</taxon>
        <taxon>Pseudonocardiales</taxon>
        <taxon>Pseudonocardiaceae</taxon>
        <taxon>Kibdelosporangium</taxon>
    </lineage>
</organism>
<evidence type="ECO:0000256" key="3">
    <source>
        <dbReference type="ARBA" id="ARBA00022827"/>
    </source>
</evidence>
<dbReference type="PRINTS" id="PR00420">
    <property type="entry name" value="RNGMNOXGNASE"/>
</dbReference>
<dbReference type="Proteomes" id="UP001519332">
    <property type="component" value="Unassembled WGS sequence"/>
</dbReference>
<accession>A0ABS4U191</accession>
<dbReference type="InterPro" id="IPR002938">
    <property type="entry name" value="FAD-bd"/>
</dbReference>
<proteinExistence type="predicted"/>
<dbReference type="InterPro" id="IPR036188">
    <property type="entry name" value="FAD/NAD-bd_sf"/>
</dbReference>
<protein>
    <submittedName>
        <fullName evidence="5">2-polyprenyl-6-methoxyphenol hydroxylase-like FAD-dependent oxidoreductase</fullName>
    </submittedName>
</protein>
<dbReference type="EMBL" id="JAGINW010000001">
    <property type="protein sequence ID" value="MBP2330422.1"/>
    <property type="molecule type" value="Genomic_DNA"/>
</dbReference>
<comment type="caution">
    <text evidence="5">The sequence shown here is derived from an EMBL/GenBank/DDBJ whole genome shotgun (WGS) entry which is preliminary data.</text>
</comment>
<evidence type="ECO:0000259" key="4">
    <source>
        <dbReference type="Pfam" id="PF01494"/>
    </source>
</evidence>
<keyword evidence="3" id="KW-0274">FAD</keyword>
<keyword evidence="6" id="KW-1185">Reference proteome</keyword>
<dbReference type="SUPFAM" id="SSF51905">
    <property type="entry name" value="FAD/NAD(P)-binding domain"/>
    <property type="match status" value="1"/>
</dbReference>